<evidence type="ECO:0000313" key="2">
    <source>
        <dbReference type="Proteomes" id="UP000241890"/>
    </source>
</evidence>
<name>A0A2R5GVT4_9STRA</name>
<gene>
    <name evidence="1" type="ORF">FCC1311_101012</name>
</gene>
<proteinExistence type="predicted"/>
<reference evidence="1 2" key="1">
    <citation type="submission" date="2017-12" db="EMBL/GenBank/DDBJ databases">
        <title>Sequencing, de novo assembly and annotation of complete genome of a new Thraustochytrid species, strain FCC1311.</title>
        <authorList>
            <person name="Sedici K."/>
            <person name="Godart F."/>
            <person name="Aiese Cigliano R."/>
            <person name="Sanseverino W."/>
            <person name="Barakat M."/>
            <person name="Ortet P."/>
            <person name="Marechal E."/>
            <person name="Cagnac O."/>
            <person name="Amato A."/>
        </authorList>
    </citation>
    <scope>NUCLEOTIDE SEQUENCE [LARGE SCALE GENOMIC DNA]</scope>
</reference>
<evidence type="ECO:0000313" key="1">
    <source>
        <dbReference type="EMBL" id="GBG33878.1"/>
    </source>
</evidence>
<organism evidence="1 2">
    <name type="scientific">Hondaea fermentalgiana</name>
    <dbReference type="NCBI Taxonomy" id="2315210"/>
    <lineage>
        <taxon>Eukaryota</taxon>
        <taxon>Sar</taxon>
        <taxon>Stramenopiles</taxon>
        <taxon>Bigyra</taxon>
        <taxon>Labyrinthulomycetes</taxon>
        <taxon>Thraustochytrida</taxon>
        <taxon>Thraustochytriidae</taxon>
        <taxon>Hondaea</taxon>
    </lineage>
</organism>
<dbReference type="OrthoDB" id="60284at2759"/>
<dbReference type="EMBL" id="BEYU01000172">
    <property type="protein sequence ID" value="GBG33878.1"/>
    <property type="molecule type" value="Genomic_DNA"/>
</dbReference>
<protein>
    <submittedName>
        <fullName evidence="1">Uncharacterized protein</fullName>
    </submittedName>
</protein>
<comment type="caution">
    <text evidence="1">The sequence shown here is derived from an EMBL/GenBank/DDBJ whole genome shotgun (WGS) entry which is preliminary data.</text>
</comment>
<dbReference type="InParanoid" id="A0A2R5GVT4"/>
<dbReference type="AlphaFoldDB" id="A0A2R5GVT4"/>
<dbReference type="Proteomes" id="UP000241890">
    <property type="component" value="Unassembled WGS sequence"/>
</dbReference>
<sequence length="368" mass="42878">MSKTSAGEPSSWSELIQARERSNKELAWKAEQQEPVKYVTRYEVSRKERAFDPVLQKFSDSQRESSLCKHEREERTRFLNRRKVQQLNKVSHFNVVNHDPVLPGVREAEARKQEAASAAQREEVQRRRSRTGFNIISNLDLADHHYVAPEERPERLKEKPRTQSFVEKRTSHPDFDVISNRYRESHEAKVAADLEAQKRQAAQRFWETRDFDPVTCKFYDGAKEEKFHKRRVEMEKTHGHNFAKRLPPTLRESDGLRFDIVSMQPRNLNQASDKLAAETSSSVGLRASTERAQQESGVIHARLSEKRKENRCTPERHRQVHSYEHGYDIVNTRPFVGRAGIPKPVVKGSSRKSLWDKLEEQRQTVSAD</sequence>
<keyword evidence="2" id="KW-1185">Reference proteome</keyword>
<accession>A0A2R5GVT4</accession>